<dbReference type="AlphaFoldDB" id="A0A2H5QSL5"/>
<comment type="caution">
    <text evidence="4">The sequence shown here is derived from an EMBL/GenBank/DDBJ whole genome shotgun (WGS) entry which is preliminary data.</text>
</comment>
<proteinExistence type="predicted"/>
<dbReference type="InterPro" id="IPR029056">
    <property type="entry name" value="Ribokinase-like"/>
</dbReference>
<dbReference type="InterPro" id="IPR002173">
    <property type="entry name" value="Carboh/pur_kinase_PfkB_CS"/>
</dbReference>
<feature type="domain" description="Carbohydrate kinase PfkB" evidence="3">
    <location>
        <begin position="18"/>
        <end position="64"/>
    </location>
</feature>
<sequence length="117" mass="12521">MVLDIHATPSFPANLRTTTPGKVNYVLGGVARNVAECMSKLGAKPYMISALGLDMAGWSVAVYMAGIKVRLEDAGLLHMSWTNSWSVAGYVAGIRVLLEDWIAAGSFTASLEFISKL</sequence>
<dbReference type="Pfam" id="PF00294">
    <property type="entry name" value="PfkB"/>
    <property type="match status" value="1"/>
</dbReference>
<accession>A0A2H5QSL5</accession>
<keyword evidence="5" id="KW-1185">Reference proteome</keyword>
<keyword evidence="2" id="KW-0418">Kinase</keyword>
<dbReference type="GO" id="GO:0016301">
    <property type="term" value="F:kinase activity"/>
    <property type="evidence" value="ECO:0007669"/>
    <property type="project" value="UniProtKB-KW"/>
</dbReference>
<dbReference type="SUPFAM" id="SSF53613">
    <property type="entry name" value="Ribokinase-like"/>
    <property type="match status" value="1"/>
</dbReference>
<protein>
    <recommendedName>
        <fullName evidence="3">Carbohydrate kinase PfkB domain-containing protein</fullName>
    </recommendedName>
</protein>
<evidence type="ECO:0000256" key="2">
    <source>
        <dbReference type="ARBA" id="ARBA00022777"/>
    </source>
</evidence>
<dbReference type="InterPro" id="IPR011611">
    <property type="entry name" value="PfkB_dom"/>
</dbReference>
<dbReference type="EMBL" id="BDQV01000735">
    <property type="protein sequence ID" value="GAY67604.1"/>
    <property type="molecule type" value="Genomic_DNA"/>
</dbReference>
<evidence type="ECO:0000259" key="3">
    <source>
        <dbReference type="Pfam" id="PF00294"/>
    </source>
</evidence>
<evidence type="ECO:0000313" key="5">
    <source>
        <dbReference type="Proteomes" id="UP000236630"/>
    </source>
</evidence>
<evidence type="ECO:0000256" key="1">
    <source>
        <dbReference type="ARBA" id="ARBA00022679"/>
    </source>
</evidence>
<dbReference type="STRING" id="55188.A0A2H5QSL5"/>
<organism evidence="4 5">
    <name type="scientific">Citrus unshiu</name>
    <name type="common">Satsuma mandarin</name>
    <name type="synonym">Citrus nobilis var. unshiu</name>
    <dbReference type="NCBI Taxonomy" id="55188"/>
    <lineage>
        <taxon>Eukaryota</taxon>
        <taxon>Viridiplantae</taxon>
        <taxon>Streptophyta</taxon>
        <taxon>Embryophyta</taxon>
        <taxon>Tracheophyta</taxon>
        <taxon>Spermatophyta</taxon>
        <taxon>Magnoliopsida</taxon>
        <taxon>eudicotyledons</taxon>
        <taxon>Gunneridae</taxon>
        <taxon>Pentapetalae</taxon>
        <taxon>rosids</taxon>
        <taxon>malvids</taxon>
        <taxon>Sapindales</taxon>
        <taxon>Rutaceae</taxon>
        <taxon>Aurantioideae</taxon>
        <taxon>Citrus</taxon>
    </lineage>
</organism>
<dbReference type="Proteomes" id="UP000236630">
    <property type="component" value="Unassembled WGS sequence"/>
</dbReference>
<gene>
    <name evidence="4" type="ORF">CUMW_257860</name>
</gene>
<evidence type="ECO:0000313" key="4">
    <source>
        <dbReference type="EMBL" id="GAY67604.1"/>
    </source>
</evidence>
<dbReference type="Gene3D" id="3.40.1190.20">
    <property type="match status" value="1"/>
</dbReference>
<keyword evidence="1" id="KW-0808">Transferase</keyword>
<name>A0A2H5QSL5_CITUN</name>
<dbReference type="PROSITE" id="PS00583">
    <property type="entry name" value="PFKB_KINASES_1"/>
    <property type="match status" value="1"/>
</dbReference>
<reference evidence="4 5" key="1">
    <citation type="journal article" date="2017" name="Front. Genet.">
        <title>Draft sequencing of the heterozygous diploid genome of Satsuma (Citrus unshiu Marc.) using a hybrid assembly approach.</title>
        <authorList>
            <person name="Shimizu T."/>
            <person name="Tanizawa Y."/>
            <person name="Mochizuki T."/>
            <person name="Nagasaki H."/>
            <person name="Yoshioka T."/>
            <person name="Toyoda A."/>
            <person name="Fujiyama A."/>
            <person name="Kaminuma E."/>
            <person name="Nakamura Y."/>
        </authorList>
    </citation>
    <scope>NUCLEOTIDE SEQUENCE [LARGE SCALE GENOMIC DNA]</scope>
    <source>
        <strain evidence="5">cv. Miyagawa wase</strain>
    </source>
</reference>